<proteinExistence type="predicted"/>
<sequence length="96" mass="11034">MEPIFPLKDVSLHHDAKKSLAFHIIILKNGEGEQELGTIALFHGQLQKVINLWKASPTGRWCFGDYRRRCRRSTASIMPDLHCFLMHPNVSEAYQS</sequence>
<reference evidence="1 2" key="1">
    <citation type="submission" date="2017-03" db="EMBL/GenBank/DDBJ databases">
        <title>Genome of the blue death feigning beetle - Asbolus verrucosus.</title>
        <authorList>
            <person name="Rider S.D."/>
        </authorList>
    </citation>
    <scope>NUCLEOTIDE SEQUENCE [LARGE SCALE GENOMIC DNA]</scope>
    <source>
        <strain evidence="1">Butters</strain>
        <tissue evidence="1">Head and leg muscle</tissue>
    </source>
</reference>
<comment type="caution">
    <text evidence="1">The sequence shown here is derived from an EMBL/GenBank/DDBJ whole genome shotgun (WGS) entry which is preliminary data.</text>
</comment>
<accession>A0A482VKE1</accession>
<dbReference type="Proteomes" id="UP000292052">
    <property type="component" value="Unassembled WGS sequence"/>
</dbReference>
<organism evidence="1 2">
    <name type="scientific">Asbolus verrucosus</name>
    <name type="common">Desert ironclad beetle</name>
    <dbReference type="NCBI Taxonomy" id="1661398"/>
    <lineage>
        <taxon>Eukaryota</taxon>
        <taxon>Metazoa</taxon>
        <taxon>Ecdysozoa</taxon>
        <taxon>Arthropoda</taxon>
        <taxon>Hexapoda</taxon>
        <taxon>Insecta</taxon>
        <taxon>Pterygota</taxon>
        <taxon>Neoptera</taxon>
        <taxon>Endopterygota</taxon>
        <taxon>Coleoptera</taxon>
        <taxon>Polyphaga</taxon>
        <taxon>Cucujiformia</taxon>
        <taxon>Tenebrionidae</taxon>
        <taxon>Pimeliinae</taxon>
        <taxon>Asbolus</taxon>
    </lineage>
</organism>
<dbReference type="EMBL" id="QDEB01092926">
    <property type="protein sequence ID" value="RZC32987.1"/>
    <property type="molecule type" value="Genomic_DNA"/>
</dbReference>
<name>A0A482VKE1_ASBVE</name>
<gene>
    <name evidence="1" type="ORF">BDFB_012929</name>
</gene>
<dbReference type="AlphaFoldDB" id="A0A482VKE1"/>
<evidence type="ECO:0000313" key="2">
    <source>
        <dbReference type="Proteomes" id="UP000292052"/>
    </source>
</evidence>
<evidence type="ECO:0000313" key="1">
    <source>
        <dbReference type="EMBL" id="RZC32987.1"/>
    </source>
</evidence>
<protein>
    <submittedName>
        <fullName evidence="1">Uncharacterized protein</fullName>
    </submittedName>
</protein>
<keyword evidence="2" id="KW-1185">Reference proteome</keyword>